<evidence type="ECO:0000313" key="1">
    <source>
        <dbReference type="EMBL" id="OPC80893.1"/>
    </source>
</evidence>
<organism evidence="1 2">
    <name type="scientific">Embleya scabrispora</name>
    <dbReference type="NCBI Taxonomy" id="159449"/>
    <lineage>
        <taxon>Bacteria</taxon>
        <taxon>Bacillati</taxon>
        <taxon>Actinomycetota</taxon>
        <taxon>Actinomycetes</taxon>
        <taxon>Kitasatosporales</taxon>
        <taxon>Streptomycetaceae</taxon>
        <taxon>Embleya</taxon>
    </lineage>
</organism>
<dbReference type="Proteomes" id="UP000190037">
    <property type="component" value="Unassembled WGS sequence"/>
</dbReference>
<dbReference type="AlphaFoldDB" id="A0A1T3NVK4"/>
<evidence type="ECO:0000313" key="2">
    <source>
        <dbReference type="Proteomes" id="UP000190037"/>
    </source>
</evidence>
<dbReference type="eggNOG" id="COG4110">
    <property type="taxonomic scope" value="Bacteria"/>
</dbReference>
<dbReference type="STRING" id="159449.B4N89_07965"/>
<sequence>MPLFDWRRGLIEREPDHGGHKVALTRSTPEVSLTQAGSATGTLRVNLHWNPQVEQAPPRQRSGGLFRPLAVQSPPLPQKIDLDLGCMWEMSDGSKGVVQALGNLYGQFSQPPYVRLDTDDRSGSASGETLFINIDQARNVRRLLIFVYIYEGIPAFDQVNGVVTLFPNAGLPIEVRLDEHAREAHTCAVAVVENHGDDIVVRREVRYVHGYQAELDREYGWGLLWARGYK</sequence>
<dbReference type="CDD" id="cd06974">
    <property type="entry name" value="TerD_like"/>
    <property type="match status" value="1"/>
</dbReference>
<gene>
    <name evidence="1" type="ORF">B4N89_07965</name>
</gene>
<accession>A0A1T3NVK4</accession>
<dbReference type="Gene3D" id="2.60.60.30">
    <property type="entry name" value="sav2460 like domains"/>
    <property type="match status" value="1"/>
</dbReference>
<name>A0A1T3NVK4_9ACTN</name>
<proteinExistence type="predicted"/>
<protein>
    <submittedName>
        <fullName evidence="1">Tellurium resistance</fullName>
    </submittedName>
</protein>
<dbReference type="InterPro" id="IPR003325">
    <property type="entry name" value="TerD"/>
</dbReference>
<dbReference type="OrthoDB" id="2079357at2"/>
<dbReference type="EMBL" id="MWQN01000001">
    <property type="protein sequence ID" value="OPC80893.1"/>
    <property type="molecule type" value="Genomic_DNA"/>
</dbReference>
<dbReference type="RefSeq" id="WP_078975205.1">
    <property type="nucleotide sequence ID" value="NZ_MWQN01000001.1"/>
</dbReference>
<comment type="caution">
    <text evidence="1">The sequence shown here is derived from an EMBL/GenBank/DDBJ whole genome shotgun (WGS) entry which is preliminary data.</text>
</comment>
<keyword evidence="2" id="KW-1185">Reference proteome</keyword>
<reference evidence="1 2" key="1">
    <citation type="submission" date="2017-03" db="EMBL/GenBank/DDBJ databases">
        <title>Draft genome sequence of Streptomyces scabrisporus NF3, endophyte isolated from Amphipterygium adstringens.</title>
        <authorList>
            <person name="Vazquez M."/>
            <person name="Ceapa C.D."/>
            <person name="Rodriguez Luna D."/>
            <person name="Sanchez Esquivel S."/>
        </authorList>
    </citation>
    <scope>NUCLEOTIDE SEQUENCE [LARGE SCALE GENOMIC DNA]</scope>
    <source>
        <strain evidence="1 2">NF3</strain>
    </source>
</reference>